<keyword evidence="1" id="KW-0472">Membrane</keyword>
<proteinExistence type="predicted"/>
<keyword evidence="1" id="KW-1133">Transmembrane helix</keyword>
<reference evidence="2 3" key="1">
    <citation type="submission" date="2014-02" db="EMBL/GenBank/DDBJ databases">
        <title>Comparative genomics and transcriptomics to identify genetic mechanisms underlying the emergence of carbapenem resistant Acinetobacter baumannii (CRAb).</title>
        <authorList>
            <person name="Harris A.D."/>
            <person name="Johnson K.J."/>
            <person name="George J."/>
            <person name="Shefchek K."/>
            <person name="Daugherty S.C."/>
            <person name="Parankush S."/>
            <person name="Sadzewicz L."/>
            <person name="Tallon L."/>
            <person name="Sengamalay N."/>
            <person name="Hazen T.H."/>
            <person name="Rasko D.A."/>
        </authorList>
    </citation>
    <scope>NUCLEOTIDE SEQUENCE [LARGE SCALE GENOMIC DNA]</scope>
    <source>
        <strain evidence="2 3">625974</strain>
    </source>
</reference>
<accession>A0A009Q508</accession>
<comment type="caution">
    <text evidence="2">The sequence shown here is derived from an EMBL/GenBank/DDBJ whole genome shotgun (WGS) entry which is preliminary data.</text>
</comment>
<evidence type="ECO:0000313" key="3">
    <source>
        <dbReference type="Proteomes" id="UP000021108"/>
    </source>
</evidence>
<dbReference type="Proteomes" id="UP000021108">
    <property type="component" value="Unassembled WGS sequence"/>
</dbReference>
<gene>
    <name evidence="2" type="ORF">J506_0152</name>
</gene>
<dbReference type="RefSeq" id="WP_000668596.1">
    <property type="nucleotide sequence ID" value="NZ_JEXD01000001.1"/>
</dbReference>
<sequence length="256" mass="28699">MKFIENNAWQYLSVKLPTIGAFIMLILLPALQWGVDYEVIPEKYHAFVTGTLMLGLSWIGKKISQPRLNGPQLTGQLVGINTLMNIPTPTKLDELAWIAEAKKHIGLQEIPGKQHNPTILKWLKELKAWWADDETAWCGTFVAHCLKAAGIAYPKHWYRALDYVNYGAKLTKPAYGCVAIKTRKGGGHVCFVVGRDKTTGKLVCLGGNQSNKVCYALYSDSDFQEFRWYGRTPQPASKRYTLPQLKGVTATRVLEA</sequence>
<dbReference type="InterPro" id="IPR013423">
    <property type="entry name" value="CHP02594"/>
</dbReference>
<dbReference type="NCBIfam" id="TIGR02594">
    <property type="entry name" value="TIGR02594 family protein"/>
    <property type="match status" value="1"/>
</dbReference>
<dbReference type="AlphaFoldDB" id="A0A009Q508"/>
<dbReference type="EMBL" id="JEXD01000001">
    <property type="protein sequence ID" value="EXC09915.1"/>
    <property type="molecule type" value="Genomic_DNA"/>
</dbReference>
<dbReference type="PATRIC" id="fig|1310607.3.peg.153"/>
<evidence type="ECO:0000313" key="2">
    <source>
        <dbReference type="EMBL" id="EXC09915.1"/>
    </source>
</evidence>
<feature type="transmembrane region" description="Helical" evidence="1">
    <location>
        <begin position="12"/>
        <end position="32"/>
    </location>
</feature>
<keyword evidence="1" id="KW-0812">Transmembrane</keyword>
<organism evidence="2 3">
    <name type="scientific">Acinetobacter baumannii 625974</name>
    <dbReference type="NCBI Taxonomy" id="1310607"/>
    <lineage>
        <taxon>Bacteria</taxon>
        <taxon>Pseudomonadati</taxon>
        <taxon>Pseudomonadota</taxon>
        <taxon>Gammaproteobacteria</taxon>
        <taxon>Moraxellales</taxon>
        <taxon>Moraxellaceae</taxon>
        <taxon>Acinetobacter</taxon>
        <taxon>Acinetobacter calcoaceticus/baumannii complex</taxon>
    </lineage>
</organism>
<evidence type="ECO:0000256" key="1">
    <source>
        <dbReference type="SAM" id="Phobius"/>
    </source>
</evidence>
<name>A0A009Q508_ACIBA</name>
<protein>
    <submittedName>
        <fullName evidence="2">TIGR02594 family protein</fullName>
    </submittedName>
</protein>